<dbReference type="RefSeq" id="WP_008824498.1">
    <property type="nucleotide sequence ID" value="NZ_AFNU02000007.1"/>
</dbReference>
<protein>
    <submittedName>
        <fullName evidence="2">Uncharacterized protein</fullName>
    </submittedName>
</protein>
<keyword evidence="1" id="KW-1133">Transmembrane helix</keyword>
<feature type="transmembrane region" description="Helical" evidence="1">
    <location>
        <begin position="90"/>
        <end position="107"/>
    </location>
</feature>
<gene>
    <name evidence="2" type="ORF">HLPCO_002121</name>
</gene>
<reference evidence="2 3" key="2">
    <citation type="journal article" date="2013" name="PLoS ONE">
        <title>INDIGO - INtegrated Data Warehouse of MIcrobial GenOmes with Examples from the Red Sea Extremophiles.</title>
        <authorList>
            <person name="Alam I."/>
            <person name="Antunes A."/>
            <person name="Kamau A.A."/>
            <person name="Ba Alawi W."/>
            <person name="Kalkatawi M."/>
            <person name="Stingl U."/>
            <person name="Bajic V.B."/>
        </authorList>
    </citation>
    <scope>NUCLEOTIDE SEQUENCE [LARGE SCALE GENOMIC DNA]</scope>
    <source>
        <strain evidence="2 3">SSD-17B</strain>
    </source>
</reference>
<evidence type="ECO:0000313" key="3">
    <source>
        <dbReference type="Proteomes" id="UP000005707"/>
    </source>
</evidence>
<dbReference type="EMBL" id="AFNU02000007">
    <property type="protein sequence ID" value="ERJ11881.1"/>
    <property type="molecule type" value="Genomic_DNA"/>
</dbReference>
<accession>F7PWG1</accession>
<feature type="transmembrane region" description="Helical" evidence="1">
    <location>
        <begin position="48"/>
        <end position="70"/>
    </location>
</feature>
<evidence type="ECO:0000313" key="2">
    <source>
        <dbReference type="EMBL" id="ERJ11881.1"/>
    </source>
</evidence>
<sequence>MTIQKLEIKKSFIIKSIILNLLQALTFFNCTLFGALVYLLFFRQSNPMVIMIIIAVLLITSKTVVIYKIIKPIIVHDSPLKDRKVLLKSLSVYLFDIMGLLLIFFVVETIYMPLIIVALWVLYAVINGVRIYKTMQGPRMQEIISNINAQESDESLNIE</sequence>
<feature type="transmembrane region" description="Helical" evidence="1">
    <location>
        <begin position="21"/>
        <end position="42"/>
    </location>
</feature>
<dbReference type="Proteomes" id="UP000005707">
    <property type="component" value="Unassembled WGS sequence"/>
</dbReference>
<feature type="transmembrane region" description="Helical" evidence="1">
    <location>
        <begin position="113"/>
        <end position="132"/>
    </location>
</feature>
<evidence type="ECO:0000256" key="1">
    <source>
        <dbReference type="SAM" id="Phobius"/>
    </source>
</evidence>
<keyword evidence="1" id="KW-0812">Transmembrane</keyword>
<organism evidence="2 3">
    <name type="scientific">Haloplasma contractile SSD-17B</name>
    <dbReference type="NCBI Taxonomy" id="1033810"/>
    <lineage>
        <taxon>Bacteria</taxon>
        <taxon>Bacillati</taxon>
        <taxon>Mycoplasmatota</taxon>
        <taxon>Mollicutes</taxon>
        <taxon>Haloplasmatales</taxon>
        <taxon>Haloplasmataceae</taxon>
        <taxon>Haloplasma</taxon>
    </lineage>
</organism>
<reference evidence="2 3" key="1">
    <citation type="journal article" date="2011" name="J. Bacteriol.">
        <title>Genome sequence of Haloplasma contractile, an unusual contractile bacterium from a deep-sea anoxic brine lake.</title>
        <authorList>
            <person name="Antunes A."/>
            <person name="Alam I."/>
            <person name="El Dorry H."/>
            <person name="Siam R."/>
            <person name="Robertson A."/>
            <person name="Bajic V.B."/>
            <person name="Stingl U."/>
        </authorList>
    </citation>
    <scope>NUCLEOTIDE SEQUENCE [LARGE SCALE GENOMIC DNA]</scope>
    <source>
        <strain evidence="2 3">SSD-17B</strain>
    </source>
</reference>
<keyword evidence="3" id="KW-1185">Reference proteome</keyword>
<dbReference type="AlphaFoldDB" id="F7PWG1"/>
<name>F7PWG1_9MOLU</name>
<keyword evidence="1" id="KW-0472">Membrane</keyword>
<comment type="caution">
    <text evidence="2">The sequence shown here is derived from an EMBL/GenBank/DDBJ whole genome shotgun (WGS) entry which is preliminary data.</text>
</comment>
<dbReference type="InParanoid" id="F7PWG1"/>
<proteinExistence type="predicted"/>